<evidence type="ECO:0000313" key="2">
    <source>
        <dbReference type="EMBL" id="MBP0601448.1"/>
    </source>
</evidence>
<gene>
    <name evidence="2" type="ORF">J8I01_02810</name>
</gene>
<evidence type="ECO:0000259" key="1">
    <source>
        <dbReference type="Pfam" id="PF00881"/>
    </source>
</evidence>
<proteinExistence type="predicted"/>
<comment type="caution">
    <text evidence="2">The sequence shown here is derived from an EMBL/GenBank/DDBJ whole genome shotgun (WGS) entry which is preliminary data.</text>
</comment>
<dbReference type="Proteomes" id="UP000666661">
    <property type="component" value="Unassembled WGS sequence"/>
</dbReference>
<dbReference type="EMBL" id="JAGIQF010000001">
    <property type="protein sequence ID" value="MBP0601448.1"/>
    <property type="molecule type" value="Genomic_DNA"/>
</dbReference>
<dbReference type="InterPro" id="IPR000415">
    <property type="entry name" value="Nitroreductase-like"/>
</dbReference>
<accession>A0ABS4B233</accession>
<dbReference type="SUPFAM" id="SSF55469">
    <property type="entry name" value="FMN-dependent nitroreductase-like"/>
    <property type="match status" value="1"/>
</dbReference>
<feature type="domain" description="Nitroreductase" evidence="1">
    <location>
        <begin position="21"/>
        <end position="180"/>
    </location>
</feature>
<name>A0ABS4B233_9GAMM</name>
<evidence type="ECO:0000313" key="3">
    <source>
        <dbReference type="Proteomes" id="UP000666661"/>
    </source>
</evidence>
<reference evidence="2 3" key="1">
    <citation type="submission" date="2021-03" db="EMBL/GenBank/DDBJ databases">
        <title>Plant growth promoting bacteria isolated from wild legumes nodules and trapping Phaseolus vulgaris L. nodules in the center and southern Mexico.</title>
        <authorList>
            <person name="Estrada P."/>
        </authorList>
    </citation>
    <scope>NUCLEOTIDE SEQUENCE [LARGE SCALE GENOMIC DNA]</scope>
    <source>
        <strain evidence="2 3">MaGu-431</strain>
    </source>
</reference>
<dbReference type="RefSeq" id="WP_209792226.1">
    <property type="nucleotide sequence ID" value="NZ_JAGIQF010000001.1"/>
</dbReference>
<keyword evidence="3" id="KW-1185">Reference proteome</keyword>
<dbReference type="Pfam" id="PF00881">
    <property type="entry name" value="Nitroreductase"/>
    <property type="match status" value="1"/>
</dbReference>
<dbReference type="InterPro" id="IPR029479">
    <property type="entry name" value="Nitroreductase"/>
</dbReference>
<organism evidence="2 3">
    <name type="scientific">Aeromonas sanarellii</name>
    <dbReference type="NCBI Taxonomy" id="633415"/>
    <lineage>
        <taxon>Bacteria</taxon>
        <taxon>Pseudomonadati</taxon>
        <taxon>Pseudomonadota</taxon>
        <taxon>Gammaproteobacteria</taxon>
        <taxon>Aeromonadales</taxon>
        <taxon>Aeromonadaceae</taxon>
        <taxon>Aeromonas</taxon>
    </lineage>
</organism>
<protein>
    <submittedName>
        <fullName evidence="2">Nitroreductase family protein</fullName>
    </submittedName>
</protein>
<sequence>MDICDCRQSGRCKDRFASGRPLPESIIDELCSLACLGQPSQRRLPWHVMVASSLDAKRRINAVVSGTRPFAPCQLHKASHIVVLCARTGPRRAADDGALPTAVPGHHAEYPAAPREHAAEQAALAGASHPIYMALGALLLGAATLNLATCTVDDFDADWLDAELGLAERGWRSVVMVGLGQHAAGDIEPPSLPLPTELFMTRL</sequence>
<dbReference type="Gene3D" id="3.40.109.10">
    <property type="entry name" value="NADH Oxidase"/>
    <property type="match status" value="1"/>
</dbReference>